<accession>A0A4S9ZBX9</accession>
<comment type="caution">
    <text evidence="8">The sequence shown here is derived from an EMBL/GenBank/DDBJ whole genome shotgun (WGS) entry which is preliminary data.</text>
</comment>
<evidence type="ECO:0000256" key="5">
    <source>
        <dbReference type="ARBA" id="ARBA00023136"/>
    </source>
</evidence>
<keyword evidence="4 6" id="KW-1133">Transmembrane helix</keyword>
<keyword evidence="3 6" id="KW-0812">Transmembrane</keyword>
<keyword evidence="5 6" id="KW-0472">Membrane</keyword>
<evidence type="ECO:0000256" key="4">
    <source>
        <dbReference type="ARBA" id="ARBA00022989"/>
    </source>
</evidence>
<dbReference type="EMBL" id="QZBU01004998">
    <property type="protein sequence ID" value="TIA02968.1"/>
    <property type="molecule type" value="Genomic_DNA"/>
</dbReference>
<evidence type="ECO:0000313" key="9">
    <source>
        <dbReference type="Proteomes" id="UP000304947"/>
    </source>
</evidence>
<name>A0A4S9ZBX9_AURPU</name>
<organism evidence="8 9">
    <name type="scientific">Aureobasidium pullulans</name>
    <name type="common">Black yeast</name>
    <name type="synonym">Pullularia pullulans</name>
    <dbReference type="NCBI Taxonomy" id="5580"/>
    <lineage>
        <taxon>Eukaryota</taxon>
        <taxon>Fungi</taxon>
        <taxon>Dikarya</taxon>
        <taxon>Ascomycota</taxon>
        <taxon>Pezizomycotina</taxon>
        <taxon>Dothideomycetes</taxon>
        <taxon>Dothideomycetidae</taxon>
        <taxon>Dothideales</taxon>
        <taxon>Saccotheciaceae</taxon>
        <taxon>Aureobasidium</taxon>
    </lineage>
</organism>
<sequence length="137" mass="15977">MIFGVLAFLAFFWKVAQMYPDEREQITAYWTGLALQFPIGWGSLYLLIKNGNAKGHSLEIWLTRYLGCWTAYGVFAWRYLNVPQNWSYVGSNGSIAVIVLTMIPETIYPFVYIWVHKKNKQQLSRHEVEYSDQKVAN</sequence>
<protein>
    <submittedName>
        <fullName evidence="8">Uncharacterized protein</fullName>
    </submittedName>
</protein>
<dbReference type="GO" id="GO:0016829">
    <property type="term" value="F:lyase activity"/>
    <property type="evidence" value="ECO:0007669"/>
    <property type="project" value="InterPro"/>
</dbReference>
<evidence type="ECO:0000313" key="8">
    <source>
        <dbReference type="EMBL" id="TIA02968.1"/>
    </source>
</evidence>
<feature type="transmembrane region" description="Helical" evidence="6">
    <location>
        <begin position="92"/>
        <end position="115"/>
    </location>
</feature>
<feature type="transmembrane region" description="Helical" evidence="6">
    <location>
        <begin position="60"/>
        <end position="80"/>
    </location>
</feature>
<comment type="similarity">
    <text evidence="2">Belongs to the paxB family.</text>
</comment>
<dbReference type="GO" id="GO:0016020">
    <property type="term" value="C:membrane"/>
    <property type="evidence" value="ECO:0007669"/>
    <property type="project" value="UniProtKB-SubCell"/>
</dbReference>
<dbReference type="PANTHER" id="PTHR42038:SF4">
    <property type="entry name" value="INTEGRAL MEMBRANE PROTEIN"/>
    <property type="match status" value="1"/>
</dbReference>
<feature type="chain" id="PRO_5020766542" evidence="7">
    <location>
        <begin position="19"/>
        <end position="137"/>
    </location>
</feature>
<evidence type="ECO:0000256" key="7">
    <source>
        <dbReference type="SAM" id="SignalP"/>
    </source>
</evidence>
<keyword evidence="7" id="KW-0732">Signal</keyword>
<proteinExistence type="inferred from homology"/>
<feature type="transmembrane region" description="Helical" evidence="6">
    <location>
        <begin position="28"/>
        <end position="48"/>
    </location>
</feature>
<evidence type="ECO:0000256" key="2">
    <source>
        <dbReference type="ARBA" id="ARBA00006757"/>
    </source>
</evidence>
<dbReference type="AlphaFoldDB" id="A0A4S9ZBX9"/>
<dbReference type="InterPro" id="IPR039020">
    <property type="entry name" value="PaxB-like"/>
</dbReference>
<dbReference type="Pfam" id="PF25129">
    <property type="entry name" value="Pyr4-TMTC"/>
    <property type="match status" value="1"/>
</dbReference>
<dbReference type="PANTHER" id="PTHR42038">
    <property type="match status" value="1"/>
</dbReference>
<evidence type="ECO:0000256" key="6">
    <source>
        <dbReference type="SAM" id="Phobius"/>
    </source>
</evidence>
<evidence type="ECO:0000256" key="3">
    <source>
        <dbReference type="ARBA" id="ARBA00022692"/>
    </source>
</evidence>
<reference evidence="8 9" key="1">
    <citation type="submission" date="2018-10" db="EMBL/GenBank/DDBJ databases">
        <title>Fifty Aureobasidium pullulans genomes reveal a recombining polyextremotolerant generalist.</title>
        <authorList>
            <person name="Gostincar C."/>
            <person name="Turk M."/>
            <person name="Zajc J."/>
            <person name="Gunde-Cimerman N."/>
        </authorList>
    </citation>
    <scope>NUCLEOTIDE SEQUENCE [LARGE SCALE GENOMIC DNA]</scope>
    <source>
        <strain evidence="8 9">EXF-3380</strain>
    </source>
</reference>
<comment type="subcellular location">
    <subcellularLocation>
        <location evidence="1">Membrane</location>
        <topology evidence="1">Multi-pass membrane protein</topology>
    </subcellularLocation>
</comment>
<evidence type="ECO:0000256" key="1">
    <source>
        <dbReference type="ARBA" id="ARBA00004141"/>
    </source>
</evidence>
<feature type="signal peptide" evidence="7">
    <location>
        <begin position="1"/>
        <end position="18"/>
    </location>
</feature>
<dbReference type="Proteomes" id="UP000304947">
    <property type="component" value="Unassembled WGS sequence"/>
</dbReference>
<gene>
    <name evidence="8" type="ORF">D6C83_08925</name>
</gene>